<name>A0A0A1U4T3_ENTIV</name>
<keyword evidence="3 4" id="KW-0067">ATP-binding</keyword>
<dbReference type="InterPro" id="IPR000719">
    <property type="entry name" value="Prot_kinase_dom"/>
</dbReference>
<dbReference type="RefSeq" id="XP_004256022.1">
    <property type="nucleotide sequence ID" value="XM_004255974.1"/>
</dbReference>
<dbReference type="GO" id="GO:0004708">
    <property type="term" value="F:MAP kinase kinase activity"/>
    <property type="evidence" value="ECO:0007669"/>
    <property type="project" value="UniProtKB-EC"/>
</dbReference>
<organism evidence="7 8">
    <name type="scientific">Entamoeba invadens IP1</name>
    <dbReference type="NCBI Taxonomy" id="370355"/>
    <lineage>
        <taxon>Eukaryota</taxon>
        <taxon>Amoebozoa</taxon>
        <taxon>Evosea</taxon>
        <taxon>Archamoebae</taxon>
        <taxon>Mastigamoebida</taxon>
        <taxon>Entamoebidae</taxon>
        <taxon>Entamoeba</taxon>
    </lineage>
</organism>
<dbReference type="PROSITE" id="PS00108">
    <property type="entry name" value="PROTEIN_KINASE_ST"/>
    <property type="match status" value="1"/>
</dbReference>
<reference evidence="7 8" key="1">
    <citation type="submission" date="2012-10" db="EMBL/GenBank/DDBJ databases">
        <authorList>
            <person name="Zafar N."/>
            <person name="Inman J."/>
            <person name="Hall N."/>
            <person name="Lorenzi H."/>
            <person name="Caler E."/>
        </authorList>
    </citation>
    <scope>NUCLEOTIDE SEQUENCE [LARGE SCALE GENOMIC DNA]</scope>
    <source>
        <strain evidence="7 8">IP1</strain>
    </source>
</reference>
<dbReference type="EMBL" id="KB206670">
    <property type="protein sequence ID" value="ELP89251.1"/>
    <property type="molecule type" value="Genomic_DNA"/>
</dbReference>
<dbReference type="OrthoDB" id="2677182at2759"/>
<keyword evidence="1" id="KW-0723">Serine/threonine-protein kinase</keyword>
<keyword evidence="5" id="KW-0812">Transmembrane</keyword>
<feature type="transmembrane region" description="Helical" evidence="5">
    <location>
        <begin position="1009"/>
        <end position="1036"/>
    </location>
</feature>
<feature type="domain" description="Protein kinase" evidence="6">
    <location>
        <begin position="1190"/>
        <end position="1455"/>
    </location>
</feature>
<evidence type="ECO:0000256" key="3">
    <source>
        <dbReference type="ARBA" id="ARBA00022840"/>
    </source>
</evidence>
<evidence type="ECO:0000256" key="2">
    <source>
        <dbReference type="ARBA" id="ARBA00022741"/>
    </source>
</evidence>
<keyword evidence="7" id="KW-0808">Transferase</keyword>
<dbReference type="InterPro" id="IPR006212">
    <property type="entry name" value="Furin_repeat"/>
</dbReference>
<dbReference type="PANTHER" id="PTHR45756:SF1">
    <property type="entry name" value="PROTEIN KINASE DOMAIN CONTAINING PROTEIN"/>
    <property type="match status" value="1"/>
</dbReference>
<evidence type="ECO:0000256" key="4">
    <source>
        <dbReference type="PROSITE-ProRule" id="PRU10141"/>
    </source>
</evidence>
<gene>
    <name evidence="7" type="ORF">EIN_487430</name>
</gene>
<dbReference type="Gene3D" id="1.10.510.10">
    <property type="entry name" value="Transferase(Phosphotransferase) domain 1"/>
    <property type="match status" value="1"/>
</dbReference>
<proteinExistence type="predicted"/>
<dbReference type="InterPro" id="IPR008271">
    <property type="entry name" value="Ser/Thr_kinase_AS"/>
</dbReference>
<keyword evidence="8" id="KW-1185">Reference proteome</keyword>
<keyword evidence="2 4" id="KW-0547">Nucleotide-binding</keyword>
<dbReference type="Gene3D" id="2.10.220.10">
    <property type="entry name" value="Hormone Receptor, Insulin-like Growth Factor Receptor 1, Chain A, domain 2"/>
    <property type="match status" value="2"/>
</dbReference>
<dbReference type="Gene3D" id="3.30.200.20">
    <property type="entry name" value="Phosphorylase Kinase, domain 1"/>
    <property type="match status" value="1"/>
</dbReference>
<dbReference type="VEuPathDB" id="AmoebaDB:EIN_487430"/>
<dbReference type="InterPro" id="IPR017441">
    <property type="entry name" value="Protein_kinase_ATP_BS"/>
</dbReference>
<dbReference type="GO" id="GO:0005524">
    <property type="term" value="F:ATP binding"/>
    <property type="evidence" value="ECO:0007669"/>
    <property type="project" value="UniProtKB-UniRule"/>
</dbReference>
<evidence type="ECO:0000256" key="1">
    <source>
        <dbReference type="ARBA" id="ARBA00022527"/>
    </source>
</evidence>
<dbReference type="PROSITE" id="PS50011">
    <property type="entry name" value="PROTEIN_KINASE_DOM"/>
    <property type="match status" value="1"/>
</dbReference>
<dbReference type="Proteomes" id="UP000014680">
    <property type="component" value="Unassembled WGS sequence"/>
</dbReference>
<dbReference type="InterPro" id="IPR011009">
    <property type="entry name" value="Kinase-like_dom_sf"/>
</dbReference>
<dbReference type="SMART" id="SM00220">
    <property type="entry name" value="S_TKc"/>
    <property type="match status" value="1"/>
</dbReference>
<feature type="binding site" evidence="4">
    <location>
        <position position="1218"/>
    </location>
    <ligand>
        <name>ATP</name>
        <dbReference type="ChEBI" id="CHEBI:30616"/>
    </ligand>
</feature>
<dbReference type="SMART" id="SM00261">
    <property type="entry name" value="FU"/>
    <property type="match status" value="4"/>
</dbReference>
<keyword evidence="5" id="KW-1133">Transmembrane helix</keyword>
<dbReference type="InterPro" id="IPR009030">
    <property type="entry name" value="Growth_fac_rcpt_cys_sf"/>
</dbReference>
<dbReference type="GeneID" id="14888159"/>
<dbReference type="EC" id="2.7.12.2" evidence="7"/>
<protein>
    <submittedName>
        <fullName evidence="7">Protein serine/threonine kinase, putative</fullName>
        <ecNumber evidence="7">2.7.12.2</ecNumber>
    </submittedName>
</protein>
<evidence type="ECO:0000313" key="8">
    <source>
        <dbReference type="Proteomes" id="UP000014680"/>
    </source>
</evidence>
<dbReference type="PRINTS" id="PR00109">
    <property type="entry name" value="TYRKINASE"/>
</dbReference>
<dbReference type="KEGG" id="eiv:EIN_487430"/>
<evidence type="ECO:0000256" key="5">
    <source>
        <dbReference type="SAM" id="Phobius"/>
    </source>
</evidence>
<evidence type="ECO:0000259" key="6">
    <source>
        <dbReference type="PROSITE" id="PS50011"/>
    </source>
</evidence>
<keyword evidence="5" id="KW-0472">Membrane</keyword>
<dbReference type="SUPFAM" id="SSF56112">
    <property type="entry name" value="Protein kinase-like (PK-like)"/>
    <property type="match status" value="1"/>
</dbReference>
<dbReference type="SUPFAM" id="SSF57184">
    <property type="entry name" value="Growth factor receptor domain"/>
    <property type="match status" value="3"/>
</dbReference>
<dbReference type="PANTHER" id="PTHR45756">
    <property type="entry name" value="PALMITOYLTRANSFERASE"/>
    <property type="match status" value="1"/>
</dbReference>
<dbReference type="PROSITE" id="PS00107">
    <property type="entry name" value="PROTEIN_KINASE_ATP"/>
    <property type="match status" value="1"/>
</dbReference>
<evidence type="ECO:0000313" key="7">
    <source>
        <dbReference type="EMBL" id="ELP89251.1"/>
    </source>
</evidence>
<sequence length="1456" mass="163302">MLVISCSSLSSHFRFNTSKTSGSCLSTYLNVNVSLSLECYSTTIDFTDSFITIFDNSTFLTSQLYFTRTTITLKTSSSITASLEFVSKVSYFNVENSFVYLTGTSSFDNTTVTLNGTSQVRIYTMTFTNSGIFSLYDNSIVIVYQASTLSNIGTQLIMFNRSLFNTPTLEMYSGSVLNQFNKAWSLCKNVTLYGSSVIQLNNFSCLNGEDTFIVKEKSKVELRNTANIFNYTKQSIFGQGEIDLYDNSYIYTSSLIKLYENGLIVLNNKSFIMLNGDLNVQNGGILQMYNSTSAIVQSFTLLNGGVLRIETNTSKPSVITNKFDCEASIIVTDKSYIVTNELIIKTPTFNVNTRSIKNVPLFQTPSIDIIQFGTITSDNEFDFAFSSIPFNFTLNNDKFTFLQDKRLLRYGKSTDIFCHLNNSIVNSDNYVEPYCPCKGEKCYITPLEDIAIITLNEIDFNFTEEFNESFDTKVKDVLYIENIKVSFHLIKTLVVYINSTKSVIIGISDFTKHALIYSESGILLNNTNCTVVEANKKEVNCLLLSSYCPTLINYNLERCEGCLDENCRVCANSTHHSCVLCNDGFLLLNNSCETAESHHCIFATKNFCVKCEEGFAQEEGFCVKRSDFCQTQSISDVSNESFCLLCDTTSHKLLISGTCVDVPNNSLLLSQTHVIACKNTFVTNGTYCESCASKFVNCDICEQDRCTKCAVTYRFETNPSFTSKGSPICVSDVLLSSNTSNSVYDQNGMYEVNSTNRNCMYYINSKCVECSSDFILTVEGSCVLEANSTHCALSSPFGCIRCGDGYFLSHNKNCEICDGNCSTCLNKTFCLTCAKGNFISKNRCYSNEMLKESCETFSTTGDGCYSCKDSFYRIGLDCQQCDEKCDLCIQASKCLVCNATNFKAEDGECLPQSLIIGCSTAITTNGCSSCQQGYYTIKANQCERCPSTCSRCSSSSLCYSCLSNYVLESGECVDYRKIENCVSADDSKCSKCAFWHTPTSTGRSCQFTIPWWCILLLVIFILLVVILCTTLLFYSVKIAIQKRYMKQMEEGLTIFKMERSNIKFTRVSGDIMLSTTTINFNEINSSVPINIETRQLFCVGNSSTNRKKIQVVLKDSKGKFTLRTLPEVVILNRNEACEFEIFINPQYTCKIEDKIVLISVALSHPSQEIVNTISITAETVISTRLNPDDIITEKVIGEGSFGTVFKGTFHSNTVAIKKIKERTIDYGALEDFEAEVKMLDKFRSEYIVYFYGAVFLPNNISLVTEYATYGSLNDFMKQSETLGENPPDISLRKKIMVDASNGIKYLHTNGILHRDLKPDNILIVSIEQNILVNGKLTDFGSSRNINLLMTNMTFTKGVGTPKYMAPEILNKMIYNKAADIYSFGVTMFECFAWKEAYKGLKFKFAWNIADFIIKGKRLENTGIDKNLFGIVEKCWKQNPLDRPQIQEVCNELQYLI</sequence>
<keyword evidence="7" id="KW-0418">Kinase</keyword>
<dbReference type="InterPro" id="IPR001245">
    <property type="entry name" value="Ser-Thr/Tyr_kinase_cat_dom"/>
</dbReference>
<dbReference type="InterPro" id="IPR053215">
    <property type="entry name" value="TKL_Ser/Thr_kinase"/>
</dbReference>
<dbReference type="Pfam" id="PF00069">
    <property type="entry name" value="Pkinase"/>
    <property type="match status" value="1"/>
</dbReference>
<accession>A0A0A1U4T3</accession>
<dbReference type="GO" id="GO:0004674">
    <property type="term" value="F:protein serine/threonine kinase activity"/>
    <property type="evidence" value="ECO:0007669"/>
    <property type="project" value="UniProtKB-KW"/>
</dbReference>